<dbReference type="Pfam" id="PF04106">
    <property type="entry name" value="ATG5_UblB"/>
    <property type="match status" value="1"/>
</dbReference>
<dbReference type="Proteomes" id="UP000195602">
    <property type="component" value="Unassembled WGS sequence"/>
</dbReference>
<evidence type="ECO:0000256" key="2">
    <source>
        <dbReference type="ARBA" id="ARBA00006910"/>
    </source>
</evidence>
<comment type="function">
    <text evidence="7">Involved in cytoplasm to vacuole transport (Cvt) and autophagic vesicle formation.</text>
</comment>
<keyword evidence="5 7" id="KW-0832">Ubl conjugation</keyword>
<dbReference type="Gene3D" id="3.10.20.620">
    <property type="match status" value="1"/>
</dbReference>
<feature type="domain" description="Autophagy protein ATG5 alpha-helical bundle region" evidence="9">
    <location>
        <begin position="123"/>
        <end position="179"/>
    </location>
</feature>
<dbReference type="InterPro" id="IPR048939">
    <property type="entry name" value="ATG5_UblA"/>
</dbReference>
<evidence type="ECO:0000259" key="10">
    <source>
        <dbReference type="Pfam" id="PF20638"/>
    </source>
</evidence>
<dbReference type="Gene3D" id="3.10.20.90">
    <property type="entry name" value="Phosphatidylinositol 3-kinase Catalytic Subunit, Chain A, domain 1"/>
    <property type="match status" value="1"/>
</dbReference>
<name>A0AA91T0V7_CLALS</name>
<evidence type="ECO:0000313" key="11">
    <source>
        <dbReference type="EMBL" id="OVF07457.1"/>
    </source>
</evidence>
<evidence type="ECO:0000259" key="8">
    <source>
        <dbReference type="Pfam" id="PF04106"/>
    </source>
</evidence>
<keyword evidence="7" id="KW-0472">Membrane</keyword>
<evidence type="ECO:0000256" key="4">
    <source>
        <dbReference type="ARBA" id="ARBA00022499"/>
    </source>
</evidence>
<dbReference type="GO" id="GO:0006995">
    <property type="term" value="P:cellular response to nitrogen starvation"/>
    <property type="evidence" value="ECO:0007669"/>
    <property type="project" value="TreeGrafter"/>
</dbReference>
<dbReference type="KEGG" id="clus:A9F13_13g01672"/>
<dbReference type="PANTHER" id="PTHR13040:SF2">
    <property type="entry name" value="AUTOPHAGY PROTEIN 5"/>
    <property type="match status" value="1"/>
</dbReference>
<dbReference type="InterPro" id="IPR048318">
    <property type="entry name" value="ATG5_UblB"/>
</dbReference>
<evidence type="ECO:0000256" key="1">
    <source>
        <dbReference type="ARBA" id="ARBA00004623"/>
    </source>
</evidence>
<dbReference type="Gene3D" id="1.10.246.190">
    <property type="entry name" value="Autophagy protein Apg5, helix rich domain"/>
    <property type="match status" value="1"/>
</dbReference>
<dbReference type="GO" id="GO:0034274">
    <property type="term" value="C:Atg12-Atg5-Atg16 complex"/>
    <property type="evidence" value="ECO:0007669"/>
    <property type="project" value="TreeGrafter"/>
</dbReference>
<evidence type="ECO:0000313" key="12">
    <source>
        <dbReference type="Proteomes" id="UP000195602"/>
    </source>
</evidence>
<comment type="subunit">
    <text evidence="3 7">Conjugated with ATG12.</text>
</comment>
<protein>
    <recommendedName>
        <fullName evidence="7">Autophagy protein 5</fullName>
    </recommendedName>
</protein>
<dbReference type="InterPro" id="IPR042526">
    <property type="entry name" value="Atg5_HR"/>
</dbReference>
<comment type="subcellular location">
    <subcellularLocation>
        <location evidence="1 7">Preautophagosomal structure membrane</location>
        <topology evidence="1 7">Peripheral membrane protein</topology>
    </subcellularLocation>
</comment>
<organism evidence="11 12">
    <name type="scientific">Clavispora lusitaniae</name>
    <name type="common">Candida lusitaniae</name>
    <dbReference type="NCBI Taxonomy" id="36911"/>
    <lineage>
        <taxon>Eukaryota</taxon>
        <taxon>Fungi</taxon>
        <taxon>Dikarya</taxon>
        <taxon>Ascomycota</taxon>
        <taxon>Saccharomycotina</taxon>
        <taxon>Pichiomycetes</taxon>
        <taxon>Metschnikowiaceae</taxon>
        <taxon>Clavispora</taxon>
    </lineage>
</organism>
<dbReference type="GO" id="GO:0005776">
    <property type="term" value="C:autophagosome"/>
    <property type="evidence" value="ECO:0007669"/>
    <property type="project" value="TreeGrafter"/>
</dbReference>
<reference evidence="11 12" key="1">
    <citation type="submission" date="2017-04" db="EMBL/GenBank/DDBJ databases">
        <title>Draft genome of the yeast Clavispora lusitaniae type strain CBS 6936.</title>
        <authorList>
            <person name="Durrens P."/>
            <person name="Klopp C."/>
            <person name="Biteau N."/>
            <person name="Fitton-Ouhabi V."/>
            <person name="Dementhon K."/>
            <person name="Accoceberry I."/>
            <person name="Sherman D.J."/>
            <person name="Noel T."/>
        </authorList>
    </citation>
    <scope>NUCLEOTIDE SEQUENCE [LARGE SCALE GENOMIC DNA]</scope>
    <source>
        <strain evidence="11 12">CBS 6936</strain>
    </source>
</reference>
<dbReference type="InterPro" id="IPR048940">
    <property type="entry name" value="ATG5_HBR"/>
</dbReference>
<evidence type="ECO:0000256" key="5">
    <source>
        <dbReference type="ARBA" id="ARBA00022843"/>
    </source>
</evidence>
<dbReference type="GO" id="GO:0000422">
    <property type="term" value="P:autophagy of mitochondrion"/>
    <property type="evidence" value="ECO:0007669"/>
    <property type="project" value="TreeGrafter"/>
</dbReference>
<comment type="similarity">
    <text evidence="2 7">Belongs to the ATG5 family.</text>
</comment>
<keyword evidence="4 7" id="KW-1017">Isopeptide bond</keyword>
<sequence>MDIVKDKVWNGAVNIRVEFNGSHYLLSAYRLAYFPLFYSEISAFFSDLTGNDITAAPVWLEYEDVPLKWNLPIGVLYDLFFPPGHKEPRGPWVLELKTQTVNLKYPDDSIIPFRISQGLPTYEKTLSQTILHSLKQSCYAINGNSRAMINLSEDDTKALWNSIQTHDYSIYHNVVAKITRGSPFQKIPIRVYVAGSSTLIQVPITVSEDGHPRTLGSALMSCLPSAFVKTSIGVAYIHGINVDLLFDQPILDVWQTFRHLDNFLYIVVLVS</sequence>
<proteinExistence type="inferred from homology"/>
<dbReference type="PANTHER" id="PTHR13040">
    <property type="entry name" value="AUTOPHAGY PROTEIN 5"/>
    <property type="match status" value="1"/>
</dbReference>
<keyword evidence="7" id="KW-0813">Transport</keyword>
<dbReference type="InterPro" id="IPR042527">
    <property type="entry name" value="Atg5_UblA_dom_sf"/>
</dbReference>
<gene>
    <name evidence="11" type="ORF">A9F13_13g01672</name>
</gene>
<dbReference type="EMBL" id="LYUB02000013">
    <property type="protein sequence ID" value="OVF07457.1"/>
    <property type="molecule type" value="Genomic_DNA"/>
</dbReference>
<accession>A0AA91T0V7</accession>
<evidence type="ECO:0000256" key="3">
    <source>
        <dbReference type="ARBA" id="ARBA00011554"/>
    </source>
</evidence>
<dbReference type="Pfam" id="PF20638">
    <property type="entry name" value="ATG5_UblA"/>
    <property type="match status" value="1"/>
</dbReference>
<keyword evidence="6 7" id="KW-0072">Autophagy</keyword>
<evidence type="ECO:0000259" key="9">
    <source>
        <dbReference type="Pfam" id="PF20637"/>
    </source>
</evidence>
<dbReference type="GO" id="GO:0034045">
    <property type="term" value="C:phagophore assembly site membrane"/>
    <property type="evidence" value="ECO:0007669"/>
    <property type="project" value="UniProtKB-SubCell"/>
</dbReference>
<dbReference type="InterPro" id="IPR007239">
    <property type="entry name" value="Atg5"/>
</dbReference>
<dbReference type="GO" id="GO:0061908">
    <property type="term" value="C:phagophore"/>
    <property type="evidence" value="ECO:0007669"/>
    <property type="project" value="TreeGrafter"/>
</dbReference>
<feature type="domain" description="Autophagy protein ATG5 UblA" evidence="10">
    <location>
        <begin position="8"/>
        <end position="97"/>
    </location>
</feature>
<dbReference type="AlphaFoldDB" id="A0AA91T0V7"/>
<dbReference type="Pfam" id="PF20637">
    <property type="entry name" value="ATG5_HBR"/>
    <property type="match status" value="1"/>
</dbReference>
<feature type="domain" description="Autophagy protein ATG5 UblB" evidence="8">
    <location>
        <begin position="186"/>
        <end position="268"/>
    </location>
</feature>
<comment type="caution">
    <text evidence="11">The sequence shown here is derived from an EMBL/GenBank/DDBJ whole genome shotgun (WGS) entry which is preliminary data.</text>
</comment>
<dbReference type="GO" id="GO:0019776">
    <property type="term" value="F:Atg8-family ligase activity"/>
    <property type="evidence" value="ECO:0007669"/>
    <property type="project" value="TreeGrafter"/>
</dbReference>
<evidence type="ECO:0000256" key="6">
    <source>
        <dbReference type="ARBA" id="ARBA00023006"/>
    </source>
</evidence>
<dbReference type="GO" id="GO:0034727">
    <property type="term" value="P:piecemeal microautophagy of the nucleus"/>
    <property type="evidence" value="ECO:0007669"/>
    <property type="project" value="TreeGrafter"/>
</dbReference>
<evidence type="ECO:0000256" key="7">
    <source>
        <dbReference type="RuleBase" id="RU361202"/>
    </source>
</evidence>
<dbReference type="GO" id="GO:0044233">
    <property type="term" value="C:mitochondria-associated endoplasmic reticulum membrane contact site"/>
    <property type="evidence" value="ECO:0007669"/>
    <property type="project" value="TreeGrafter"/>
</dbReference>